<evidence type="ECO:0000256" key="5">
    <source>
        <dbReference type="ARBA" id="ARBA00022984"/>
    </source>
</evidence>
<feature type="transmembrane region" description="Helical" evidence="10">
    <location>
        <begin position="273"/>
        <end position="291"/>
    </location>
</feature>
<keyword evidence="7 10" id="KW-0472">Membrane</keyword>
<dbReference type="NCBIfam" id="TIGR01695">
    <property type="entry name" value="murJ_mviN"/>
    <property type="match status" value="1"/>
</dbReference>
<comment type="similarity">
    <text evidence="9 10 11">Belongs to the MurJ/MviN family.</text>
</comment>
<evidence type="ECO:0000256" key="1">
    <source>
        <dbReference type="ARBA" id="ARBA00004651"/>
    </source>
</evidence>
<dbReference type="InterPro" id="IPR051050">
    <property type="entry name" value="Lipid_II_flippase_MurJ/MviN"/>
</dbReference>
<dbReference type="GO" id="GO:0008360">
    <property type="term" value="P:regulation of cell shape"/>
    <property type="evidence" value="ECO:0007669"/>
    <property type="project" value="UniProtKB-UniRule"/>
</dbReference>
<dbReference type="Pfam" id="PF03023">
    <property type="entry name" value="MurJ"/>
    <property type="match status" value="1"/>
</dbReference>
<gene>
    <name evidence="12" type="primary">mviN</name>
    <name evidence="10" type="synonym">murJ</name>
    <name evidence="12" type="ORF">DRB17_02630</name>
</gene>
<protein>
    <recommendedName>
        <fullName evidence="10">Probable lipid II flippase MurJ</fullName>
    </recommendedName>
</protein>
<evidence type="ECO:0000313" key="12">
    <source>
        <dbReference type="EMBL" id="RDD63358.1"/>
    </source>
</evidence>
<feature type="transmembrane region" description="Helical" evidence="10">
    <location>
        <begin position="386"/>
        <end position="404"/>
    </location>
</feature>
<keyword evidence="2 10" id="KW-1003">Cell membrane</keyword>
<comment type="caution">
    <text evidence="12">The sequence shown here is derived from an EMBL/GenBank/DDBJ whole genome shotgun (WGS) entry which is preliminary data.</text>
</comment>
<feature type="transmembrane region" description="Helical" evidence="10">
    <location>
        <begin position="229"/>
        <end position="253"/>
    </location>
</feature>
<dbReference type="PIRSF" id="PIRSF002869">
    <property type="entry name" value="MviN"/>
    <property type="match status" value="1"/>
</dbReference>
<dbReference type="HAMAP" id="MF_02078">
    <property type="entry name" value="MurJ_MviN"/>
    <property type="match status" value="1"/>
</dbReference>
<accession>A0A369TDK1</accession>
<comment type="function">
    <text evidence="8 10 11">Involved in peptidoglycan biosynthesis. Transports lipid-linked peptidoglycan precursors from the inner to the outer leaflet of the cytoplasmic membrane.</text>
</comment>
<proteinExistence type="inferred from homology"/>
<keyword evidence="4 10" id="KW-0133">Cell shape</keyword>
<dbReference type="GO" id="GO:0034204">
    <property type="term" value="P:lipid translocation"/>
    <property type="evidence" value="ECO:0007669"/>
    <property type="project" value="TreeGrafter"/>
</dbReference>
<dbReference type="GO" id="GO:0071555">
    <property type="term" value="P:cell wall organization"/>
    <property type="evidence" value="ECO:0007669"/>
    <property type="project" value="UniProtKB-UniRule"/>
</dbReference>
<dbReference type="AlphaFoldDB" id="A0A369TDK1"/>
<dbReference type="EMBL" id="QPMH01000002">
    <property type="protein sequence ID" value="RDD63358.1"/>
    <property type="molecule type" value="Genomic_DNA"/>
</dbReference>
<feature type="transmembrane region" description="Helical" evidence="10">
    <location>
        <begin position="188"/>
        <end position="208"/>
    </location>
</feature>
<evidence type="ECO:0000256" key="10">
    <source>
        <dbReference type="HAMAP-Rule" id="MF_02078"/>
    </source>
</evidence>
<feature type="transmembrane region" description="Helical" evidence="10">
    <location>
        <begin position="157"/>
        <end position="182"/>
    </location>
</feature>
<feature type="transmembrane region" description="Helical" evidence="10">
    <location>
        <begin position="129"/>
        <end position="150"/>
    </location>
</feature>
<evidence type="ECO:0000256" key="9">
    <source>
        <dbReference type="ARBA" id="ARBA00061532"/>
    </source>
</evidence>
<dbReference type="GO" id="GO:0009252">
    <property type="term" value="P:peptidoglycan biosynthetic process"/>
    <property type="evidence" value="ECO:0007669"/>
    <property type="project" value="UniProtKB-UniRule"/>
</dbReference>
<keyword evidence="3 10" id="KW-0812">Transmembrane</keyword>
<reference evidence="12 13" key="1">
    <citation type="submission" date="2018-07" db="EMBL/GenBank/DDBJ databases">
        <title>Venubactetium sediminum gen. nov., sp. nov., isolated from a marine solar saltern.</title>
        <authorList>
            <person name="Wang S."/>
        </authorList>
    </citation>
    <scope>NUCLEOTIDE SEQUENCE [LARGE SCALE GENOMIC DNA]</scope>
    <source>
        <strain evidence="12 13">WD2A32</strain>
    </source>
</reference>
<feature type="transmembrane region" description="Helical" evidence="10">
    <location>
        <begin position="444"/>
        <end position="465"/>
    </location>
</feature>
<name>A0A369TDK1_9PROT</name>
<evidence type="ECO:0000256" key="7">
    <source>
        <dbReference type="ARBA" id="ARBA00023136"/>
    </source>
</evidence>
<sequence length="519" mass="54880">MALVRGLATVGGYTGISRILGFLRDILIAATIGTGPIADAFFIAFRFPNFFRRVFGEGAFNAAFVPLFSRRLEEDGAEVARRFAEEVMAVLLTALLALTFAAVLAMPWLMHVLAPGFADDPEKFELTILLTRLTFPYLLFMALVALLGGVLNSLYRFAAAAAAPILLNIFFIASLALVIPFTSAPGEVLAWTVMFAGIAQSLMLIWACRRNGITLRFPLPRLTPGVRRTMRLMGPGIASAGALQLNLVVGTIIASLQDGAVSYLYYADRIYQLPLGLIGIALGVVLLPELSRKLRAGQDAAAMNSLNRGIELAFLLTLPAAVALMIIPWPIISVLFQRGAFDAEASLATGWALAAFATGLPAYVLVKLLQPAFFAREDTVSPLKSAVAGVAVNIPLSIGLFFAIGHVGIALATAIAAWVNGGLLAIWLIRAGHLEFDARARQRLPRILAASVLMGVALAFGYWGLSGWLADGPVRAAIALAALVGGGGAVYGALALLLGAASTGEVLAVLRRRRAAETG</sequence>
<evidence type="ECO:0000256" key="11">
    <source>
        <dbReference type="PIRNR" id="PIRNR002869"/>
    </source>
</evidence>
<feature type="transmembrane region" description="Helical" evidence="10">
    <location>
        <begin position="87"/>
        <end position="109"/>
    </location>
</feature>
<organism evidence="12 13">
    <name type="scientific">Ferruginivarius sediminum</name>
    <dbReference type="NCBI Taxonomy" id="2661937"/>
    <lineage>
        <taxon>Bacteria</taxon>
        <taxon>Pseudomonadati</taxon>
        <taxon>Pseudomonadota</taxon>
        <taxon>Alphaproteobacteria</taxon>
        <taxon>Rhodospirillales</taxon>
        <taxon>Rhodospirillaceae</taxon>
        <taxon>Ferruginivarius</taxon>
    </lineage>
</organism>
<feature type="transmembrane region" description="Helical" evidence="10">
    <location>
        <begin position="348"/>
        <end position="366"/>
    </location>
</feature>
<dbReference type="UniPathway" id="UPA00219"/>
<dbReference type="InterPro" id="IPR004268">
    <property type="entry name" value="MurJ"/>
</dbReference>
<evidence type="ECO:0000313" key="13">
    <source>
        <dbReference type="Proteomes" id="UP000253941"/>
    </source>
</evidence>
<dbReference type="GO" id="GO:0015648">
    <property type="term" value="F:lipid-linked peptidoglycan transporter activity"/>
    <property type="evidence" value="ECO:0007669"/>
    <property type="project" value="UniProtKB-UniRule"/>
</dbReference>
<evidence type="ECO:0000256" key="3">
    <source>
        <dbReference type="ARBA" id="ARBA00022692"/>
    </source>
</evidence>
<dbReference type="Proteomes" id="UP000253941">
    <property type="component" value="Unassembled WGS sequence"/>
</dbReference>
<evidence type="ECO:0000256" key="8">
    <source>
        <dbReference type="ARBA" id="ARBA00060041"/>
    </source>
</evidence>
<keyword evidence="10 11" id="KW-0813">Transport</keyword>
<keyword evidence="10 11" id="KW-0961">Cell wall biogenesis/degradation</keyword>
<feature type="transmembrane region" description="Helical" evidence="10">
    <location>
        <begin position="312"/>
        <end position="336"/>
    </location>
</feature>
<evidence type="ECO:0000256" key="2">
    <source>
        <dbReference type="ARBA" id="ARBA00022475"/>
    </source>
</evidence>
<feature type="transmembrane region" description="Helical" evidence="10">
    <location>
        <begin position="26"/>
        <end position="45"/>
    </location>
</feature>
<dbReference type="PRINTS" id="PR01806">
    <property type="entry name" value="VIRFACTRMVIN"/>
</dbReference>
<keyword evidence="13" id="KW-1185">Reference proteome</keyword>
<evidence type="ECO:0000256" key="4">
    <source>
        <dbReference type="ARBA" id="ARBA00022960"/>
    </source>
</evidence>
<feature type="transmembrane region" description="Helical" evidence="10">
    <location>
        <begin position="477"/>
        <end position="510"/>
    </location>
</feature>
<dbReference type="GO" id="GO:0005886">
    <property type="term" value="C:plasma membrane"/>
    <property type="evidence" value="ECO:0007669"/>
    <property type="project" value="UniProtKB-SubCell"/>
</dbReference>
<dbReference type="PANTHER" id="PTHR47019">
    <property type="entry name" value="LIPID II FLIPPASE MURJ"/>
    <property type="match status" value="1"/>
</dbReference>
<feature type="transmembrane region" description="Helical" evidence="10">
    <location>
        <begin position="410"/>
        <end position="432"/>
    </location>
</feature>
<keyword evidence="6 10" id="KW-1133">Transmembrane helix</keyword>
<keyword evidence="5 10" id="KW-0573">Peptidoglycan synthesis</keyword>
<keyword evidence="10" id="KW-0997">Cell inner membrane</keyword>
<dbReference type="RefSeq" id="WP_114580612.1">
    <property type="nucleotide sequence ID" value="NZ_QPMH01000002.1"/>
</dbReference>
<evidence type="ECO:0000256" key="6">
    <source>
        <dbReference type="ARBA" id="ARBA00022989"/>
    </source>
</evidence>
<comment type="subcellular location">
    <subcellularLocation>
        <location evidence="10">Cell inner membrane</location>
        <topology evidence="10">Multi-pass membrane protein</topology>
    </subcellularLocation>
    <subcellularLocation>
        <location evidence="1">Cell membrane</location>
        <topology evidence="1">Multi-pass membrane protein</topology>
    </subcellularLocation>
</comment>
<dbReference type="PANTHER" id="PTHR47019:SF1">
    <property type="entry name" value="LIPID II FLIPPASE MURJ"/>
    <property type="match status" value="1"/>
</dbReference>
<comment type="pathway">
    <text evidence="10">Cell wall biogenesis; peptidoglycan biosynthesis.</text>
</comment>
<dbReference type="CDD" id="cd13123">
    <property type="entry name" value="MATE_MurJ_like"/>
    <property type="match status" value="1"/>
</dbReference>